<dbReference type="PROSITE" id="PS00491">
    <property type="entry name" value="PROLINE_PEPTIDASE"/>
    <property type="match status" value="1"/>
</dbReference>
<dbReference type="EMBL" id="MT631265">
    <property type="protein sequence ID" value="QNO47517.1"/>
    <property type="molecule type" value="Genomic_DNA"/>
</dbReference>
<dbReference type="GO" id="GO:0046872">
    <property type="term" value="F:metal ion binding"/>
    <property type="evidence" value="ECO:0007669"/>
    <property type="project" value="UniProtKB-KW"/>
</dbReference>
<accession>A0A7G9YHN3</accession>
<dbReference type="Pfam" id="PF00557">
    <property type="entry name" value="Peptidase_M24"/>
    <property type="match status" value="1"/>
</dbReference>
<dbReference type="InterPro" id="IPR050659">
    <property type="entry name" value="Peptidase_M24B"/>
</dbReference>
<evidence type="ECO:0000256" key="1">
    <source>
        <dbReference type="ARBA" id="ARBA00022723"/>
    </source>
</evidence>
<evidence type="ECO:0000256" key="3">
    <source>
        <dbReference type="RuleBase" id="RU000590"/>
    </source>
</evidence>
<dbReference type="Gene3D" id="3.90.230.10">
    <property type="entry name" value="Creatinase/methionine aminopeptidase superfamily"/>
    <property type="match status" value="1"/>
</dbReference>
<dbReference type="Pfam" id="PF01321">
    <property type="entry name" value="Creatinase_N"/>
    <property type="match status" value="1"/>
</dbReference>
<gene>
    <name evidence="6" type="primary">pepQ</name>
    <name evidence="6" type="ORF">GGGHDLIA_00007</name>
</gene>
<proteinExistence type="inferred from homology"/>
<dbReference type="InterPro" id="IPR036005">
    <property type="entry name" value="Creatinase/aminopeptidase-like"/>
</dbReference>
<evidence type="ECO:0000256" key="2">
    <source>
        <dbReference type="ARBA" id="ARBA00022801"/>
    </source>
</evidence>
<protein>
    <submittedName>
        <fullName evidence="6">Xaa-Pro dipeptidase</fullName>
        <ecNumber evidence="6">3.4.13.9</ecNumber>
    </submittedName>
</protein>
<dbReference type="InterPro" id="IPR001131">
    <property type="entry name" value="Peptidase_M24B_aminopep-P_CS"/>
</dbReference>
<dbReference type="InterPro" id="IPR000587">
    <property type="entry name" value="Creatinase_N"/>
</dbReference>
<dbReference type="InterPro" id="IPR000994">
    <property type="entry name" value="Pept_M24"/>
</dbReference>
<evidence type="ECO:0000259" key="5">
    <source>
        <dbReference type="Pfam" id="PF01321"/>
    </source>
</evidence>
<keyword evidence="6" id="KW-0224">Dipeptidase</keyword>
<dbReference type="AlphaFoldDB" id="A0A7G9YHN3"/>
<organism evidence="6">
    <name type="scientific">Candidatus Methanogaster sp. ANME-2c ERB4</name>
    <dbReference type="NCBI Taxonomy" id="2759911"/>
    <lineage>
        <taxon>Archaea</taxon>
        <taxon>Methanobacteriati</taxon>
        <taxon>Methanobacteriota</taxon>
        <taxon>Stenosarchaea group</taxon>
        <taxon>Methanomicrobia</taxon>
        <taxon>Methanosarcinales</taxon>
        <taxon>ANME-2 cluster</taxon>
        <taxon>Candidatus Methanogasteraceae</taxon>
        <taxon>Candidatus Methanogaster</taxon>
    </lineage>
</organism>
<dbReference type="SUPFAM" id="SSF55920">
    <property type="entry name" value="Creatinase/aminopeptidase"/>
    <property type="match status" value="1"/>
</dbReference>
<keyword evidence="1 3" id="KW-0479">Metal-binding</keyword>
<feature type="domain" description="Creatinase N-terminal" evidence="5">
    <location>
        <begin position="13"/>
        <end position="131"/>
    </location>
</feature>
<name>A0A7G9YHN3_9EURY</name>
<evidence type="ECO:0000259" key="4">
    <source>
        <dbReference type="Pfam" id="PF00557"/>
    </source>
</evidence>
<reference evidence="6" key="1">
    <citation type="submission" date="2020-06" db="EMBL/GenBank/DDBJ databases">
        <title>Unique genomic features of the anaerobic methanotrophic archaea.</title>
        <authorList>
            <person name="Chadwick G.L."/>
            <person name="Skennerton C.T."/>
            <person name="Laso-Perez R."/>
            <person name="Leu A.O."/>
            <person name="Speth D.R."/>
            <person name="Yu H."/>
            <person name="Morgan-Lang C."/>
            <person name="Hatzenpichler R."/>
            <person name="Goudeau D."/>
            <person name="Malmstrom R."/>
            <person name="Brazelton W.J."/>
            <person name="Woyke T."/>
            <person name="Hallam S.J."/>
            <person name="Tyson G.W."/>
            <person name="Wegener G."/>
            <person name="Boetius A."/>
            <person name="Orphan V."/>
        </authorList>
    </citation>
    <scope>NUCLEOTIDE SEQUENCE</scope>
</reference>
<dbReference type="PANTHER" id="PTHR46112:SF2">
    <property type="entry name" value="XAA-PRO AMINOPEPTIDASE P-RELATED"/>
    <property type="match status" value="1"/>
</dbReference>
<feature type="domain" description="Peptidase M24" evidence="4">
    <location>
        <begin position="138"/>
        <end position="357"/>
    </location>
</feature>
<dbReference type="PANTHER" id="PTHR46112">
    <property type="entry name" value="AMINOPEPTIDASE"/>
    <property type="match status" value="1"/>
</dbReference>
<keyword evidence="2 6" id="KW-0378">Hydrolase</keyword>
<dbReference type="EC" id="3.4.13.9" evidence="6"/>
<comment type="similarity">
    <text evidence="3">Belongs to the peptidase M24B family.</text>
</comment>
<sequence>MTPASFLLIDDSTHNQDMYYATRFLASDRFLYLKSQNKEIILISQMELGRARIESEISDIRTTTDYDIIGKLKRYGRDAAYNLVVSELLHDEGVVRVSVPHNFPVSIADALRSHGVEVIPVPSPIAKLRSVKSSGEIEQIKKAQACCENAMQTAIDAIRRAKVIDGVLFDSNSNSNSDQPLTSERVRAAIEHTLIDCGCESESTIVAGGMDASNPHNVGTGVLRVDESIVIDIFPRLSQERYYADMTRTVARGSPSQELIEMYDAVLDAQSVGLRTVRAGVSGGDVHDAVCDCFRDYGYLDLFTHSTGHGVGLNVHENPSIGTGGEVLEAGNVITIEPGLYGKIGGIRLEDLVVVTKTGCINLTTITKRFLV</sequence>
<keyword evidence="6" id="KW-0645">Protease</keyword>
<dbReference type="GO" id="GO:0102009">
    <property type="term" value="F:proline dipeptidase activity"/>
    <property type="evidence" value="ECO:0007669"/>
    <property type="project" value="UniProtKB-EC"/>
</dbReference>
<evidence type="ECO:0000313" key="6">
    <source>
        <dbReference type="EMBL" id="QNO47517.1"/>
    </source>
</evidence>